<keyword evidence="2" id="KW-1133">Transmembrane helix</keyword>
<dbReference type="RefSeq" id="WP_163805501.1">
    <property type="nucleotide sequence ID" value="NZ_AP022620.1"/>
</dbReference>
<evidence type="ECO:0008006" key="5">
    <source>
        <dbReference type="Google" id="ProtNLM"/>
    </source>
</evidence>
<feature type="transmembrane region" description="Helical" evidence="2">
    <location>
        <begin position="209"/>
        <end position="233"/>
    </location>
</feature>
<sequence>MSGDTDTDTGPDEVPRIECSVCEIDVPAGAFCGYCGGHLEDKPRRGPKWLRQDTFGAAPNESVLRPSITSSLFPHLPNRSRIPFRVGLILVLVGLVGFSIVKLPAALITVAALGLPLLFVLYISESQVYRELSTVSLAIAALLGAGLGVGWVLLTGEMVARAYGVPMAAGLAIHHLVREGVLIPAGGMILMLVPTLVVRLFAGKSRESLDGFVIGTLAALMFTAAATLTRLAPQFATGLLAHARPIKSLLVEAGISGVTIPLTAAVGGGMVGIALWFRGQTENPHEHPARTRAALWLLAILVVLIHTGVAITDIVGMPQMQMLVIHIVMTIVVLILLRISLQMALLREAKDPIQEGEPLLCVYCEHVVPDMAFCPACGVATRASSQSSRQDRREARPVRQVATEGS</sequence>
<keyword evidence="4" id="KW-1185">Reference proteome</keyword>
<feature type="transmembrane region" description="Helical" evidence="2">
    <location>
        <begin position="181"/>
        <end position="202"/>
    </location>
</feature>
<feature type="transmembrane region" description="Helical" evidence="2">
    <location>
        <begin position="293"/>
        <end position="311"/>
    </location>
</feature>
<accession>A0A6N4WGJ5</accession>
<dbReference type="EMBL" id="AP022620">
    <property type="protein sequence ID" value="BBZ78321.1"/>
    <property type="molecule type" value="Genomic_DNA"/>
</dbReference>
<evidence type="ECO:0000313" key="3">
    <source>
        <dbReference type="EMBL" id="BBZ78321.1"/>
    </source>
</evidence>
<protein>
    <recommendedName>
        <fullName evidence="5">Zinc ribbon domain-containing protein</fullName>
    </recommendedName>
</protein>
<evidence type="ECO:0000256" key="2">
    <source>
        <dbReference type="SAM" id="Phobius"/>
    </source>
</evidence>
<dbReference type="AlphaFoldDB" id="A0A6N4WGJ5"/>
<feature type="transmembrane region" description="Helical" evidence="2">
    <location>
        <begin position="323"/>
        <end position="341"/>
    </location>
</feature>
<organism evidence="3 4">
    <name type="scientific">Mycolicibacterium anyangense</name>
    <dbReference type="NCBI Taxonomy" id="1431246"/>
    <lineage>
        <taxon>Bacteria</taxon>
        <taxon>Bacillati</taxon>
        <taxon>Actinomycetota</taxon>
        <taxon>Actinomycetes</taxon>
        <taxon>Mycobacteriales</taxon>
        <taxon>Mycobacteriaceae</taxon>
        <taxon>Mycolicibacterium</taxon>
    </lineage>
</organism>
<feature type="transmembrane region" description="Helical" evidence="2">
    <location>
        <begin position="135"/>
        <end position="154"/>
    </location>
</feature>
<dbReference type="Proteomes" id="UP000467249">
    <property type="component" value="Chromosome"/>
</dbReference>
<keyword evidence="2" id="KW-0812">Transmembrane</keyword>
<gene>
    <name evidence="3" type="ORF">MANY_36580</name>
</gene>
<reference evidence="3 4" key="1">
    <citation type="journal article" date="2019" name="Emerg. Microbes Infect.">
        <title>Comprehensive subspecies identification of 175 nontuberculous mycobacteria species based on 7547 genomic profiles.</title>
        <authorList>
            <person name="Matsumoto Y."/>
            <person name="Kinjo T."/>
            <person name="Motooka D."/>
            <person name="Nabeya D."/>
            <person name="Jung N."/>
            <person name="Uechi K."/>
            <person name="Horii T."/>
            <person name="Iida T."/>
            <person name="Fujita J."/>
            <person name="Nakamura S."/>
        </authorList>
    </citation>
    <scope>NUCLEOTIDE SEQUENCE [LARGE SCALE GENOMIC DNA]</scope>
    <source>
        <strain evidence="3 4">JCM 30275</strain>
    </source>
</reference>
<proteinExistence type="predicted"/>
<evidence type="ECO:0000256" key="1">
    <source>
        <dbReference type="SAM" id="MobiDB-lite"/>
    </source>
</evidence>
<feature type="region of interest" description="Disordered" evidence="1">
    <location>
        <begin position="385"/>
        <end position="406"/>
    </location>
</feature>
<evidence type="ECO:0000313" key="4">
    <source>
        <dbReference type="Proteomes" id="UP000467249"/>
    </source>
</evidence>
<feature type="transmembrane region" description="Helical" evidence="2">
    <location>
        <begin position="106"/>
        <end position="123"/>
    </location>
</feature>
<feature type="transmembrane region" description="Helical" evidence="2">
    <location>
        <begin position="253"/>
        <end position="277"/>
    </location>
</feature>
<keyword evidence="2" id="KW-0472">Membrane</keyword>
<feature type="transmembrane region" description="Helical" evidence="2">
    <location>
        <begin position="82"/>
        <end position="100"/>
    </location>
</feature>
<dbReference type="KEGG" id="many:MANY_36580"/>
<name>A0A6N4WGJ5_9MYCO</name>